<protein>
    <submittedName>
        <fullName evidence="1">Uncharacterized protein</fullName>
    </submittedName>
</protein>
<name>A0A1V0S932_9VIRU</name>
<dbReference type="EMBL" id="KY684083">
    <property type="protein sequence ID" value="ARF08213.1"/>
    <property type="molecule type" value="Genomic_DNA"/>
</dbReference>
<proteinExistence type="predicted"/>
<evidence type="ECO:0000313" key="1">
    <source>
        <dbReference type="EMBL" id="ARF08213.1"/>
    </source>
</evidence>
<reference evidence="1" key="1">
    <citation type="journal article" date="2017" name="Science">
        <title>Giant viruses with an expanded complement of translation system components.</title>
        <authorList>
            <person name="Schulz F."/>
            <person name="Yutin N."/>
            <person name="Ivanova N.N."/>
            <person name="Ortega D.R."/>
            <person name="Lee T.K."/>
            <person name="Vierheilig J."/>
            <person name="Daims H."/>
            <person name="Horn M."/>
            <person name="Wagner M."/>
            <person name="Jensen G.J."/>
            <person name="Kyrpides N.C."/>
            <person name="Koonin E.V."/>
            <person name="Woyke T."/>
        </authorList>
    </citation>
    <scope>NUCLEOTIDE SEQUENCE</scope>
    <source>
        <strain evidence="1">CTV1</strain>
    </source>
</reference>
<accession>A0A1V0S932</accession>
<organism evidence="1">
    <name type="scientific">Catovirus CTV1</name>
    <dbReference type="NCBI Taxonomy" id="1977631"/>
    <lineage>
        <taxon>Viruses</taxon>
        <taxon>Varidnaviria</taxon>
        <taxon>Bamfordvirae</taxon>
        <taxon>Nucleocytoviricota</taxon>
        <taxon>Megaviricetes</taxon>
        <taxon>Imitervirales</taxon>
        <taxon>Mimiviridae</taxon>
        <taxon>Klosneuvirinae</taxon>
        <taxon>Catovirus</taxon>
    </lineage>
</organism>
<gene>
    <name evidence="1" type="ORF">Catovirus_1_263</name>
</gene>
<sequence length="236" mass="27420">MISGIINNINKYKNEQIKVFDIEMTSIEKKAFETFNVTTTKIYRNFGNSCCIDKEVYDYYASIGQNTFDDISIIKDYTIRLVYAVIEGFEKDSFWLDIRASIPNDSYKIPRWHIDGKFYDITNREKPNYKFITTPKGPGTLFAQCDEDYKKKFFEKFLTNAEAQIEIDNRTMLDTIVKHCKILQPKSNQGAIFSTGNPSLATIHSEPDINEPRIFISILAGTINEINELKTRWKIK</sequence>